<keyword evidence="2" id="KW-1185">Reference proteome</keyword>
<sequence length="138" mass="15234">MGMGFRTASGMKATEMTRSTKLSKKLLLKDETTCDEPPFEKNEFKAVAKLGEDCLVEERARLRAVEEVVAARCCSVQEGVGEACKCQIRNTYGYRNGYMGSAKAILCGKGLVYFEFGNGRLFATERLHWVGCVTLDGV</sequence>
<evidence type="ECO:0000313" key="1">
    <source>
        <dbReference type="EMBL" id="VDD94948.1"/>
    </source>
</evidence>
<evidence type="ECO:0000313" key="3">
    <source>
        <dbReference type="WBParaSite" id="EVEC_0001035401-mRNA-1"/>
    </source>
</evidence>
<dbReference type="EMBL" id="UXUI01010235">
    <property type="protein sequence ID" value="VDD94948.1"/>
    <property type="molecule type" value="Genomic_DNA"/>
</dbReference>
<gene>
    <name evidence="1" type="ORF">EVEC_LOCUS9699</name>
</gene>
<reference evidence="3" key="1">
    <citation type="submission" date="2017-02" db="UniProtKB">
        <authorList>
            <consortium name="WormBaseParasite"/>
        </authorList>
    </citation>
    <scope>IDENTIFICATION</scope>
</reference>
<dbReference type="AlphaFoldDB" id="A0A0N4VHQ3"/>
<proteinExistence type="predicted"/>
<accession>A0A0N4VHQ3</accession>
<dbReference type="Proteomes" id="UP000274131">
    <property type="component" value="Unassembled WGS sequence"/>
</dbReference>
<protein>
    <submittedName>
        <fullName evidence="3">DUF3700 domain-containing protein</fullName>
    </submittedName>
</protein>
<organism evidence="3">
    <name type="scientific">Enterobius vermicularis</name>
    <name type="common">Human pinworm</name>
    <dbReference type="NCBI Taxonomy" id="51028"/>
    <lineage>
        <taxon>Eukaryota</taxon>
        <taxon>Metazoa</taxon>
        <taxon>Ecdysozoa</taxon>
        <taxon>Nematoda</taxon>
        <taxon>Chromadorea</taxon>
        <taxon>Rhabditida</taxon>
        <taxon>Spirurina</taxon>
        <taxon>Oxyuridomorpha</taxon>
        <taxon>Oxyuroidea</taxon>
        <taxon>Oxyuridae</taxon>
        <taxon>Enterobius</taxon>
    </lineage>
</organism>
<evidence type="ECO:0000313" key="2">
    <source>
        <dbReference type="Proteomes" id="UP000274131"/>
    </source>
</evidence>
<name>A0A0N4VHQ3_ENTVE</name>
<reference evidence="1 2" key="2">
    <citation type="submission" date="2018-10" db="EMBL/GenBank/DDBJ databases">
        <authorList>
            <consortium name="Pathogen Informatics"/>
        </authorList>
    </citation>
    <scope>NUCLEOTIDE SEQUENCE [LARGE SCALE GENOMIC DNA]</scope>
</reference>
<dbReference type="WBParaSite" id="EVEC_0001035401-mRNA-1">
    <property type="protein sequence ID" value="EVEC_0001035401-mRNA-1"/>
    <property type="gene ID" value="EVEC_0001035401"/>
</dbReference>